<evidence type="ECO:0000256" key="1">
    <source>
        <dbReference type="SAM" id="MobiDB-lite"/>
    </source>
</evidence>
<keyword evidence="3" id="KW-1185">Reference proteome</keyword>
<reference evidence="2" key="4">
    <citation type="submission" date="2019-03" db="UniProtKB">
        <authorList>
            <consortium name="EnsemblPlants"/>
        </authorList>
    </citation>
    <scope>IDENTIFICATION</scope>
</reference>
<evidence type="ECO:0000313" key="3">
    <source>
        <dbReference type="Proteomes" id="UP000015105"/>
    </source>
</evidence>
<sequence length="135" mass="15722">MCRNWKSTHTPRLVDRQGTTRQESLPQKDSSTSKTLDTRELRLNQKKSIVFTRDMVKKVFNVPSGNRLMELLKRHEQCDLRNIYHKNGRAPIAHTTKCCIERVMMMLSPSEGLGCCYHLQQFYARAPAIWSPWSA</sequence>
<reference evidence="2" key="5">
    <citation type="journal article" date="2021" name="G3 (Bethesda)">
        <title>Aegilops tauschii genome assembly Aet v5.0 features greater sequence contiguity and improved annotation.</title>
        <authorList>
            <person name="Wang L."/>
            <person name="Zhu T."/>
            <person name="Rodriguez J.C."/>
            <person name="Deal K.R."/>
            <person name="Dubcovsky J."/>
            <person name="McGuire P.E."/>
            <person name="Lux T."/>
            <person name="Spannagl M."/>
            <person name="Mayer K.F.X."/>
            <person name="Baldrich P."/>
            <person name="Meyers B.C."/>
            <person name="Huo N."/>
            <person name="Gu Y.Q."/>
            <person name="Zhou H."/>
            <person name="Devos K.M."/>
            <person name="Bennetzen J.L."/>
            <person name="Unver T."/>
            <person name="Budak H."/>
            <person name="Gulick P.J."/>
            <person name="Galiba G."/>
            <person name="Kalapos B."/>
            <person name="Nelson D.R."/>
            <person name="Li P."/>
            <person name="You F.M."/>
            <person name="Luo M.C."/>
            <person name="Dvorak J."/>
        </authorList>
    </citation>
    <scope>NUCLEOTIDE SEQUENCE [LARGE SCALE GENOMIC DNA]</scope>
    <source>
        <strain evidence="2">cv. AL8/78</strain>
    </source>
</reference>
<reference evidence="2" key="3">
    <citation type="journal article" date="2017" name="Nature">
        <title>Genome sequence of the progenitor of the wheat D genome Aegilops tauschii.</title>
        <authorList>
            <person name="Luo M.C."/>
            <person name="Gu Y.Q."/>
            <person name="Puiu D."/>
            <person name="Wang H."/>
            <person name="Twardziok S.O."/>
            <person name="Deal K.R."/>
            <person name="Huo N."/>
            <person name="Zhu T."/>
            <person name="Wang L."/>
            <person name="Wang Y."/>
            <person name="McGuire P.E."/>
            <person name="Liu S."/>
            <person name="Long H."/>
            <person name="Ramasamy R.K."/>
            <person name="Rodriguez J.C."/>
            <person name="Van S.L."/>
            <person name="Yuan L."/>
            <person name="Wang Z."/>
            <person name="Xia Z."/>
            <person name="Xiao L."/>
            <person name="Anderson O.D."/>
            <person name="Ouyang S."/>
            <person name="Liang Y."/>
            <person name="Zimin A.V."/>
            <person name="Pertea G."/>
            <person name="Qi P."/>
            <person name="Bennetzen J.L."/>
            <person name="Dai X."/>
            <person name="Dawson M.W."/>
            <person name="Muller H.G."/>
            <person name="Kugler K."/>
            <person name="Rivarola-Duarte L."/>
            <person name="Spannagl M."/>
            <person name="Mayer K.F.X."/>
            <person name="Lu F.H."/>
            <person name="Bevan M.W."/>
            <person name="Leroy P."/>
            <person name="Li P."/>
            <person name="You F.M."/>
            <person name="Sun Q."/>
            <person name="Liu Z."/>
            <person name="Lyons E."/>
            <person name="Wicker T."/>
            <person name="Salzberg S.L."/>
            <person name="Devos K.M."/>
            <person name="Dvorak J."/>
        </authorList>
    </citation>
    <scope>NUCLEOTIDE SEQUENCE [LARGE SCALE GENOMIC DNA]</scope>
    <source>
        <strain evidence="2">cv. AL8/78</strain>
    </source>
</reference>
<organism evidence="2 3">
    <name type="scientific">Aegilops tauschii subsp. strangulata</name>
    <name type="common">Goatgrass</name>
    <dbReference type="NCBI Taxonomy" id="200361"/>
    <lineage>
        <taxon>Eukaryota</taxon>
        <taxon>Viridiplantae</taxon>
        <taxon>Streptophyta</taxon>
        <taxon>Embryophyta</taxon>
        <taxon>Tracheophyta</taxon>
        <taxon>Spermatophyta</taxon>
        <taxon>Magnoliopsida</taxon>
        <taxon>Liliopsida</taxon>
        <taxon>Poales</taxon>
        <taxon>Poaceae</taxon>
        <taxon>BOP clade</taxon>
        <taxon>Pooideae</taxon>
        <taxon>Triticodae</taxon>
        <taxon>Triticeae</taxon>
        <taxon>Triticinae</taxon>
        <taxon>Aegilops</taxon>
    </lineage>
</organism>
<protein>
    <submittedName>
        <fullName evidence="2">Uncharacterized protein</fullName>
    </submittedName>
</protein>
<reference evidence="3" key="2">
    <citation type="journal article" date="2017" name="Nat. Plants">
        <title>The Aegilops tauschii genome reveals multiple impacts of transposons.</title>
        <authorList>
            <person name="Zhao G."/>
            <person name="Zou C."/>
            <person name="Li K."/>
            <person name="Wang K."/>
            <person name="Li T."/>
            <person name="Gao L."/>
            <person name="Zhang X."/>
            <person name="Wang H."/>
            <person name="Yang Z."/>
            <person name="Liu X."/>
            <person name="Jiang W."/>
            <person name="Mao L."/>
            <person name="Kong X."/>
            <person name="Jiao Y."/>
            <person name="Jia J."/>
        </authorList>
    </citation>
    <scope>NUCLEOTIDE SEQUENCE [LARGE SCALE GENOMIC DNA]</scope>
    <source>
        <strain evidence="3">cv. AL8/78</strain>
    </source>
</reference>
<reference evidence="3" key="1">
    <citation type="journal article" date="2014" name="Science">
        <title>Ancient hybridizations among the ancestral genomes of bread wheat.</title>
        <authorList>
            <consortium name="International Wheat Genome Sequencing Consortium,"/>
            <person name="Marcussen T."/>
            <person name="Sandve S.R."/>
            <person name="Heier L."/>
            <person name="Spannagl M."/>
            <person name="Pfeifer M."/>
            <person name="Jakobsen K.S."/>
            <person name="Wulff B.B."/>
            <person name="Steuernagel B."/>
            <person name="Mayer K.F."/>
            <person name="Olsen O.A."/>
        </authorList>
    </citation>
    <scope>NUCLEOTIDE SEQUENCE [LARGE SCALE GENOMIC DNA]</scope>
    <source>
        <strain evidence="3">cv. AL8/78</strain>
    </source>
</reference>
<dbReference type="Gramene" id="AET7Gv20421500.2">
    <property type="protein sequence ID" value="AET7Gv20421500.2"/>
    <property type="gene ID" value="AET7Gv20421500"/>
</dbReference>
<accession>A0A453R0Y6</accession>
<evidence type="ECO:0000313" key="2">
    <source>
        <dbReference type="EnsemblPlants" id="AET7Gv20421500.2"/>
    </source>
</evidence>
<feature type="region of interest" description="Disordered" evidence="1">
    <location>
        <begin position="1"/>
        <end position="39"/>
    </location>
</feature>
<feature type="compositionally biased region" description="Polar residues" evidence="1">
    <location>
        <begin position="1"/>
        <end position="10"/>
    </location>
</feature>
<feature type="compositionally biased region" description="Polar residues" evidence="1">
    <location>
        <begin position="17"/>
        <end position="35"/>
    </location>
</feature>
<name>A0A453R0Y6_AEGTS</name>
<dbReference type="AlphaFoldDB" id="A0A453R0Y6"/>
<dbReference type="EnsemblPlants" id="AET7Gv20421500.2">
    <property type="protein sequence ID" value="AET7Gv20421500.2"/>
    <property type="gene ID" value="AET7Gv20421500"/>
</dbReference>
<proteinExistence type="predicted"/>
<dbReference type="Proteomes" id="UP000015105">
    <property type="component" value="Chromosome 7D"/>
</dbReference>